<feature type="signal peptide" evidence="1">
    <location>
        <begin position="1"/>
        <end position="27"/>
    </location>
</feature>
<evidence type="ECO:0000313" key="3">
    <source>
        <dbReference type="Proteomes" id="UP000018144"/>
    </source>
</evidence>
<name>U4LJW7_PYROM</name>
<proteinExistence type="predicted"/>
<reference evidence="2 3" key="1">
    <citation type="journal article" date="2013" name="PLoS Genet.">
        <title>The genome and development-dependent transcriptomes of Pyronema confluens: a window into fungal evolution.</title>
        <authorList>
            <person name="Traeger S."/>
            <person name="Altegoer F."/>
            <person name="Freitag M."/>
            <person name="Gabaldon T."/>
            <person name="Kempken F."/>
            <person name="Kumar A."/>
            <person name="Marcet-Houben M."/>
            <person name="Poggeler S."/>
            <person name="Stajich J.E."/>
            <person name="Nowrousian M."/>
        </authorList>
    </citation>
    <scope>NUCLEOTIDE SEQUENCE [LARGE SCALE GENOMIC DNA]</scope>
    <source>
        <strain evidence="3">CBS 100304</strain>
        <tissue evidence="2">Vegetative mycelium</tissue>
    </source>
</reference>
<dbReference type="AlphaFoldDB" id="U4LJW7"/>
<keyword evidence="1" id="KW-0732">Signal</keyword>
<protein>
    <recommendedName>
        <fullName evidence="4">Secreted protein</fullName>
    </recommendedName>
</protein>
<sequence>MPALYRANLFVFLQPLLRVWFAIRVESNITGCIDVFGHRSSHQLNGCSCKCSQSAFRETLVKIPWPFECHKRCANRPKWLNVSLKEAEIGRLLTQSPI</sequence>
<gene>
    <name evidence="2" type="ORF">PCON_06331</name>
</gene>
<evidence type="ECO:0000313" key="2">
    <source>
        <dbReference type="EMBL" id="CCX29670.1"/>
    </source>
</evidence>
<feature type="chain" id="PRO_5004652377" description="Secreted protein" evidence="1">
    <location>
        <begin position="28"/>
        <end position="98"/>
    </location>
</feature>
<dbReference type="EMBL" id="HF935309">
    <property type="protein sequence ID" value="CCX29670.1"/>
    <property type="molecule type" value="Genomic_DNA"/>
</dbReference>
<keyword evidence="3" id="KW-1185">Reference proteome</keyword>
<organism evidence="2 3">
    <name type="scientific">Pyronema omphalodes (strain CBS 100304)</name>
    <name type="common">Pyronema confluens</name>
    <dbReference type="NCBI Taxonomy" id="1076935"/>
    <lineage>
        <taxon>Eukaryota</taxon>
        <taxon>Fungi</taxon>
        <taxon>Dikarya</taxon>
        <taxon>Ascomycota</taxon>
        <taxon>Pezizomycotina</taxon>
        <taxon>Pezizomycetes</taxon>
        <taxon>Pezizales</taxon>
        <taxon>Pyronemataceae</taxon>
        <taxon>Pyronema</taxon>
    </lineage>
</organism>
<evidence type="ECO:0000256" key="1">
    <source>
        <dbReference type="SAM" id="SignalP"/>
    </source>
</evidence>
<accession>U4LJW7</accession>
<dbReference type="Proteomes" id="UP000018144">
    <property type="component" value="Unassembled WGS sequence"/>
</dbReference>
<evidence type="ECO:0008006" key="4">
    <source>
        <dbReference type="Google" id="ProtNLM"/>
    </source>
</evidence>